<dbReference type="GO" id="GO:0043772">
    <property type="term" value="F:acyl-phosphate glycerol-3-phosphate acyltransferase activity"/>
    <property type="evidence" value="ECO:0007669"/>
    <property type="project" value="InterPro"/>
</dbReference>
<reference evidence="11 12" key="1">
    <citation type="submission" date="2018-07" db="EMBL/GenBank/DDBJ databases">
        <title>Complete Genome and Methylome Analysis of Deinococcus wulumuqiensis NEB 479.</title>
        <authorList>
            <person name="Fomenkov A."/>
            <person name="Luyten Y."/>
            <person name="Vincze T."/>
            <person name="Anton B.P."/>
            <person name="Clark T."/>
            <person name="Roberts R.J."/>
            <person name="Morgan R.D."/>
        </authorList>
    </citation>
    <scope>NUCLEOTIDE SEQUENCE [LARGE SCALE GENOMIC DNA]</scope>
    <source>
        <strain evidence="11 12">NEB 479</strain>
    </source>
</reference>
<dbReference type="KEGG" id="dwu:DVJ83_09020"/>
<dbReference type="InterPro" id="IPR003811">
    <property type="entry name" value="G3P_acylTferase_PlsY"/>
</dbReference>
<keyword evidence="7 10" id="KW-0472">Membrane</keyword>
<dbReference type="Proteomes" id="UP000253744">
    <property type="component" value="Chromosome"/>
</dbReference>
<evidence type="ECO:0000256" key="9">
    <source>
        <dbReference type="ARBA" id="ARBA00023264"/>
    </source>
</evidence>
<dbReference type="Pfam" id="PF02660">
    <property type="entry name" value="G3P_acyltransf"/>
    <property type="match status" value="1"/>
</dbReference>
<evidence type="ECO:0000256" key="2">
    <source>
        <dbReference type="ARBA" id="ARBA00022516"/>
    </source>
</evidence>
<proteinExistence type="predicted"/>
<evidence type="ECO:0000256" key="7">
    <source>
        <dbReference type="ARBA" id="ARBA00023136"/>
    </source>
</evidence>
<keyword evidence="5 10" id="KW-1133">Transmembrane helix</keyword>
<name>A0A345IHU4_9DEIO</name>
<feature type="transmembrane region" description="Helical" evidence="10">
    <location>
        <begin position="150"/>
        <end position="169"/>
    </location>
</feature>
<keyword evidence="4 10" id="KW-0812">Transmembrane</keyword>
<sequence length="195" mass="20105">MRAVVSLAVVFVLSYLLGSLVAGVLYSRRRGEDIRGRDLPGGSGTYRQYGPGAAVLVTALDVLKGAVAAGLALWLAPQSVPLATALATFGVVFGHCYPAFFGFRGGGGIAPFLGAMLVTAPWTLLVTVAFALALIPLYRATLQPRLKLNAIPFVTALAVPVGAFVALRLGGLAEFLAGSAAMGVRAAHLLAEKRA</sequence>
<keyword evidence="3" id="KW-0808">Transferase</keyword>
<dbReference type="NCBIfam" id="NF010978">
    <property type="entry name" value="PRK14401.1"/>
    <property type="match status" value="1"/>
</dbReference>
<evidence type="ECO:0000256" key="3">
    <source>
        <dbReference type="ARBA" id="ARBA00022679"/>
    </source>
</evidence>
<keyword evidence="2" id="KW-0444">Lipid biosynthesis</keyword>
<evidence type="ECO:0000256" key="8">
    <source>
        <dbReference type="ARBA" id="ARBA00023209"/>
    </source>
</evidence>
<feature type="transmembrane region" description="Helical" evidence="10">
    <location>
        <begin position="53"/>
        <end position="76"/>
    </location>
</feature>
<keyword evidence="1" id="KW-1003">Cell membrane</keyword>
<dbReference type="AlphaFoldDB" id="A0A345IHU4"/>
<evidence type="ECO:0000256" key="1">
    <source>
        <dbReference type="ARBA" id="ARBA00022475"/>
    </source>
</evidence>
<keyword evidence="6" id="KW-0443">Lipid metabolism</keyword>
<feature type="transmembrane region" description="Helical" evidence="10">
    <location>
        <begin position="112"/>
        <end position="138"/>
    </location>
</feature>
<dbReference type="RefSeq" id="WP_114672117.1">
    <property type="nucleotide sequence ID" value="NZ_CP031158.1"/>
</dbReference>
<evidence type="ECO:0000256" key="5">
    <source>
        <dbReference type="ARBA" id="ARBA00022989"/>
    </source>
</evidence>
<dbReference type="PANTHER" id="PTHR30309:SF0">
    <property type="entry name" value="GLYCEROL-3-PHOSPHATE ACYLTRANSFERASE-RELATED"/>
    <property type="match status" value="1"/>
</dbReference>
<protein>
    <submittedName>
        <fullName evidence="11">Uncharacterized protein</fullName>
    </submittedName>
</protein>
<dbReference type="GO" id="GO:0008654">
    <property type="term" value="P:phospholipid biosynthetic process"/>
    <property type="evidence" value="ECO:0007669"/>
    <property type="project" value="UniProtKB-KW"/>
</dbReference>
<evidence type="ECO:0000256" key="6">
    <source>
        <dbReference type="ARBA" id="ARBA00023098"/>
    </source>
</evidence>
<evidence type="ECO:0000313" key="11">
    <source>
        <dbReference type="EMBL" id="AXG99266.1"/>
    </source>
</evidence>
<feature type="transmembrane region" description="Helical" evidence="10">
    <location>
        <begin position="82"/>
        <end position="100"/>
    </location>
</feature>
<evidence type="ECO:0000256" key="4">
    <source>
        <dbReference type="ARBA" id="ARBA00022692"/>
    </source>
</evidence>
<keyword evidence="9" id="KW-1208">Phospholipid metabolism</keyword>
<organism evidence="11 12">
    <name type="scientific">Deinococcus wulumuqiensis</name>
    <dbReference type="NCBI Taxonomy" id="980427"/>
    <lineage>
        <taxon>Bacteria</taxon>
        <taxon>Thermotogati</taxon>
        <taxon>Deinococcota</taxon>
        <taxon>Deinococci</taxon>
        <taxon>Deinococcales</taxon>
        <taxon>Deinococcaceae</taxon>
        <taxon>Deinococcus</taxon>
    </lineage>
</organism>
<dbReference type="EMBL" id="CP031158">
    <property type="protein sequence ID" value="AXG99266.1"/>
    <property type="molecule type" value="Genomic_DNA"/>
</dbReference>
<dbReference type="GO" id="GO:0005886">
    <property type="term" value="C:plasma membrane"/>
    <property type="evidence" value="ECO:0007669"/>
    <property type="project" value="InterPro"/>
</dbReference>
<dbReference type="PANTHER" id="PTHR30309">
    <property type="entry name" value="INNER MEMBRANE PROTEIN YGIH"/>
    <property type="match status" value="1"/>
</dbReference>
<keyword evidence="8" id="KW-0594">Phospholipid biosynthesis</keyword>
<accession>A0A345IHU4</accession>
<evidence type="ECO:0000313" key="12">
    <source>
        <dbReference type="Proteomes" id="UP000253744"/>
    </source>
</evidence>
<dbReference type="SMART" id="SM01207">
    <property type="entry name" value="G3P_acyltransf"/>
    <property type="match status" value="1"/>
</dbReference>
<gene>
    <name evidence="11" type="ORF">DVJ83_09020</name>
</gene>
<dbReference type="STRING" id="1288484.GCA_000348665_01977"/>
<evidence type="ECO:0000256" key="10">
    <source>
        <dbReference type="SAM" id="Phobius"/>
    </source>
</evidence>
<feature type="transmembrane region" description="Helical" evidence="10">
    <location>
        <begin position="6"/>
        <end position="27"/>
    </location>
</feature>